<evidence type="ECO:0000313" key="3">
    <source>
        <dbReference type="Proteomes" id="UP000765509"/>
    </source>
</evidence>
<accession>A0A9Q3HX66</accession>
<dbReference type="EMBL" id="AVOT02026276">
    <property type="protein sequence ID" value="MBW0517930.1"/>
    <property type="molecule type" value="Genomic_DNA"/>
</dbReference>
<protein>
    <submittedName>
        <fullName evidence="2">Uncharacterized protein</fullName>
    </submittedName>
</protein>
<dbReference type="AlphaFoldDB" id="A0A9Q3HX66"/>
<evidence type="ECO:0000313" key="2">
    <source>
        <dbReference type="EMBL" id="MBW0517930.1"/>
    </source>
</evidence>
<dbReference type="Proteomes" id="UP000765509">
    <property type="component" value="Unassembled WGS sequence"/>
</dbReference>
<feature type="compositionally biased region" description="Basic and acidic residues" evidence="1">
    <location>
        <begin position="107"/>
        <end position="117"/>
    </location>
</feature>
<organism evidence="2 3">
    <name type="scientific">Austropuccinia psidii MF-1</name>
    <dbReference type="NCBI Taxonomy" id="1389203"/>
    <lineage>
        <taxon>Eukaryota</taxon>
        <taxon>Fungi</taxon>
        <taxon>Dikarya</taxon>
        <taxon>Basidiomycota</taxon>
        <taxon>Pucciniomycotina</taxon>
        <taxon>Pucciniomycetes</taxon>
        <taxon>Pucciniales</taxon>
        <taxon>Sphaerophragmiaceae</taxon>
        <taxon>Austropuccinia</taxon>
    </lineage>
</organism>
<keyword evidence="3" id="KW-1185">Reference proteome</keyword>
<proteinExistence type="predicted"/>
<feature type="compositionally biased region" description="Basic and acidic residues" evidence="1">
    <location>
        <begin position="126"/>
        <end position="135"/>
    </location>
</feature>
<comment type="caution">
    <text evidence="2">The sequence shown here is derived from an EMBL/GenBank/DDBJ whole genome shotgun (WGS) entry which is preliminary data.</text>
</comment>
<name>A0A9Q3HX66_9BASI</name>
<reference evidence="2" key="1">
    <citation type="submission" date="2021-03" db="EMBL/GenBank/DDBJ databases">
        <title>Draft genome sequence of rust myrtle Austropuccinia psidii MF-1, a brazilian biotype.</title>
        <authorList>
            <person name="Quecine M.C."/>
            <person name="Pachon D.M.R."/>
            <person name="Bonatelli M.L."/>
            <person name="Correr F.H."/>
            <person name="Franceschini L.M."/>
            <person name="Leite T.F."/>
            <person name="Margarido G.R.A."/>
            <person name="Almeida C.A."/>
            <person name="Ferrarezi J.A."/>
            <person name="Labate C.A."/>
        </authorList>
    </citation>
    <scope>NUCLEOTIDE SEQUENCE</scope>
    <source>
        <strain evidence="2">MF-1</strain>
    </source>
</reference>
<sequence length="223" mass="25803">MTTDVCDACQQAHKKCWFVVRPFRPRGQRISRPRRPHEDSFPCPLKYGFVHPPSNGHFTPRPERSDYPADEGWQWQEDIQTWANCHHVLSPMGFKRQSPSGTQWSEELFREPSRTKEPPSPSFQPPEDKTSREPEPEVAPMQSTEEPFAFPATPRSIIIIDDTPIGSPPVQSPSHSHNDTRQEFTNLRPTLMIPRAIVHKLINQILLEHRRLLHMIPFVDATH</sequence>
<gene>
    <name evidence="2" type="ORF">O181_057645</name>
</gene>
<feature type="region of interest" description="Disordered" evidence="1">
    <location>
        <begin position="93"/>
        <end position="143"/>
    </location>
</feature>
<evidence type="ECO:0000256" key="1">
    <source>
        <dbReference type="SAM" id="MobiDB-lite"/>
    </source>
</evidence>